<evidence type="ECO:0000313" key="2">
    <source>
        <dbReference type="EnsemblPlants" id="PAC:32918320.CDS.1"/>
    </source>
</evidence>
<keyword evidence="3" id="KW-1185">Reference proteome</keyword>
<gene>
    <name evidence="1" type="ORF">PHYPA_030445</name>
</gene>
<reference evidence="1 3" key="1">
    <citation type="journal article" date="2008" name="Science">
        <title>The Physcomitrella genome reveals evolutionary insights into the conquest of land by plants.</title>
        <authorList>
            <person name="Rensing S."/>
            <person name="Lang D."/>
            <person name="Zimmer A."/>
            <person name="Terry A."/>
            <person name="Salamov A."/>
            <person name="Shapiro H."/>
            <person name="Nishiyama T."/>
            <person name="Perroud P.-F."/>
            <person name="Lindquist E."/>
            <person name="Kamisugi Y."/>
            <person name="Tanahashi T."/>
            <person name="Sakakibara K."/>
            <person name="Fujita T."/>
            <person name="Oishi K."/>
            <person name="Shin-I T."/>
            <person name="Kuroki Y."/>
            <person name="Toyoda A."/>
            <person name="Suzuki Y."/>
            <person name="Hashimoto A."/>
            <person name="Yamaguchi K."/>
            <person name="Sugano A."/>
            <person name="Kohara Y."/>
            <person name="Fujiyama A."/>
            <person name="Anterola A."/>
            <person name="Aoki S."/>
            <person name="Ashton N."/>
            <person name="Barbazuk W.B."/>
            <person name="Barker E."/>
            <person name="Bennetzen J."/>
            <person name="Bezanilla M."/>
            <person name="Blankenship R."/>
            <person name="Cho S.H."/>
            <person name="Dutcher S."/>
            <person name="Estelle M."/>
            <person name="Fawcett J.A."/>
            <person name="Gundlach H."/>
            <person name="Hanada K."/>
            <person name="Heyl A."/>
            <person name="Hicks K.A."/>
            <person name="Hugh J."/>
            <person name="Lohr M."/>
            <person name="Mayer K."/>
            <person name="Melkozernov A."/>
            <person name="Murata T."/>
            <person name="Nelson D."/>
            <person name="Pils B."/>
            <person name="Prigge M."/>
            <person name="Reiss B."/>
            <person name="Renner T."/>
            <person name="Rombauts S."/>
            <person name="Rushton P."/>
            <person name="Sanderfoot A."/>
            <person name="Schween G."/>
            <person name="Shiu S.-H."/>
            <person name="Stueber K."/>
            <person name="Theodoulou F.L."/>
            <person name="Tu H."/>
            <person name="Van de Peer Y."/>
            <person name="Verrier P.J."/>
            <person name="Waters E."/>
            <person name="Wood A."/>
            <person name="Yang L."/>
            <person name="Cove D."/>
            <person name="Cuming A."/>
            <person name="Hasebe M."/>
            <person name="Lucas S."/>
            <person name="Mishler D.B."/>
            <person name="Reski R."/>
            <person name="Grigoriev I."/>
            <person name="Quatrano R.S."/>
            <person name="Boore J.L."/>
        </authorList>
    </citation>
    <scope>NUCLEOTIDE SEQUENCE [LARGE SCALE GENOMIC DNA]</scope>
    <source>
        <strain evidence="2 3">cv. Gransden 2004</strain>
    </source>
</reference>
<dbReference type="Proteomes" id="UP000006727">
    <property type="component" value="Chromosome 26"/>
</dbReference>
<dbReference type="EnsemblPlants" id="Pp3c26_10060V3.1">
    <property type="protein sequence ID" value="PAC:32918320.CDS.1"/>
    <property type="gene ID" value="Pp3c26_10060"/>
</dbReference>
<reference evidence="1 3" key="2">
    <citation type="journal article" date="2018" name="Plant J.">
        <title>The Physcomitrella patens chromosome-scale assembly reveals moss genome structure and evolution.</title>
        <authorList>
            <person name="Lang D."/>
            <person name="Ullrich K.K."/>
            <person name="Murat F."/>
            <person name="Fuchs J."/>
            <person name="Jenkins J."/>
            <person name="Haas F.B."/>
            <person name="Piednoel M."/>
            <person name="Gundlach H."/>
            <person name="Van Bel M."/>
            <person name="Meyberg R."/>
            <person name="Vives C."/>
            <person name="Morata J."/>
            <person name="Symeonidi A."/>
            <person name="Hiss M."/>
            <person name="Muchero W."/>
            <person name="Kamisugi Y."/>
            <person name="Saleh O."/>
            <person name="Blanc G."/>
            <person name="Decker E.L."/>
            <person name="van Gessel N."/>
            <person name="Grimwood J."/>
            <person name="Hayes R.D."/>
            <person name="Graham S.W."/>
            <person name="Gunter L.E."/>
            <person name="McDaniel S.F."/>
            <person name="Hoernstein S.N.W."/>
            <person name="Larsson A."/>
            <person name="Li F.W."/>
            <person name="Perroud P.F."/>
            <person name="Phillips J."/>
            <person name="Ranjan P."/>
            <person name="Rokshar D.S."/>
            <person name="Rothfels C.J."/>
            <person name="Schneider L."/>
            <person name="Shu S."/>
            <person name="Stevenson D.W."/>
            <person name="Thummler F."/>
            <person name="Tillich M."/>
            <person name="Villarreal Aguilar J.C."/>
            <person name="Widiez T."/>
            <person name="Wong G.K."/>
            <person name="Wymore A."/>
            <person name="Zhang Y."/>
            <person name="Zimmer A.D."/>
            <person name="Quatrano R.S."/>
            <person name="Mayer K.F.X."/>
            <person name="Goodstein D."/>
            <person name="Casacuberta J.M."/>
            <person name="Vandepoele K."/>
            <person name="Reski R."/>
            <person name="Cuming A.C."/>
            <person name="Tuskan G.A."/>
            <person name="Maumus F."/>
            <person name="Salse J."/>
            <person name="Schmutz J."/>
            <person name="Rensing S.A."/>
        </authorList>
    </citation>
    <scope>NUCLEOTIDE SEQUENCE [LARGE SCALE GENOMIC DNA]</scope>
    <source>
        <strain evidence="2 3">cv. Gransden 2004</strain>
    </source>
</reference>
<dbReference type="AlphaFoldDB" id="A0A2K1ICG0"/>
<evidence type="ECO:0000313" key="1">
    <source>
        <dbReference type="EMBL" id="PNR26964.1"/>
    </source>
</evidence>
<evidence type="ECO:0000313" key="3">
    <source>
        <dbReference type="Proteomes" id="UP000006727"/>
    </source>
</evidence>
<dbReference type="Gramene" id="Pp3c26_10060V3.1">
    <property type="protein sequence ID" value="PAC:32918320.CDS.1"/>
    <property type="gene ID" value="Pp3c26_10060"/>
</dbReference>
<dbReference type="InParanoid" id="A0A2K1ICG0"/>
<accession>A0A2K1ICG0</accession>
<protein>
    <submittedName>
        <fullName evidence="1 2">Uncharacterized protein</fullName>
    </submittedName>
</protein>
<dbReference type="EMBL" id="ABEU02000026">
    <property type="protein sequence ID" value="PNR26964.1"/>
    <property type="molecule type" value="Genomic_DNA"/>
</dbReference>
<proteinExistence type="predicted"/>
<sequence length="63" mass="6946">MDIRGPSICLPVVPFSTTGTISHTVGNLSKGSKYHLIYIGFFLHRTAPHYRTLSVCNSPQKSI</sequence>
<organism evidence="1">
    <name type="scientific">Physcomitrium patens</name>
    <name type="common">Spreading-leaved earth moss</name>
    <name type="synonym">Physcomitrella patens</name>
    <dbReference type="NCBI Taxonomy" id="3218"/>
    <lineage>
        <taxon>Eukaryota</taxon>
        <taxon>Viridiplantae</taxon>
        <taxon>Streptophyta</taxon>
        <taxon>Embryophyta</taxon>
        <taxon>Bryophyta</taxon>
        <taxon>Bryophytina</taxon>
        <taxon>Bryopsida</taxon>
        <taxon>Funariidae</taxon>
        <taxon>Funariales</taxon>
        <taxon>Funariaceae</taxon>
        <taxon>Physcomitrium</taxon>
    </lineage>
</organism>
<reference evidence="2" key="3">
    <citation type="submission" date="2020-12" db="UniProtKB">
        <authorList>
            <consortium name="EnsemblPlants"/>
        </authorList>
    </citation>
    <scope>IDENTIFICATION</scope>
</reference>
<name>A0A2K1ICG0_PHYPA</name>